<keyword evidence="5 11" id="KW-0460">Magnesium</keyword>
<keyword evidence="14" id="KW-1185">Reference proteome</keyword>
<evidence type="ECO:0000256" key="10">
    <source>
        <dbReference type="ARBA" id="ARBA00060855"/>
    </source>
</evidence>
<dbReference type="Pfam" id="PF01931">
    <property type="entry name" value="NTPase_I-T"/>
    <property type="match status" value="1"/>
</dbReference>
<comment type="catalytic activity">
    <reaction evidence="8 11">
        <text>ITP + H2O = IDP + phosphate + H(+)</text>
        <dbReference type="Rhea" id="RHEA:28330"/>
        <dbReference type="ChEBI" id="CHEBI:15377"/>
        <dbReference type="ChEBI" id="CHEBI:15378"/>
        <dbReference type="ChEBI" id="CHEBI:43474"/>
        <dbReference type="ChEBI" id="CHEBI:58280"/>
        <dbReference type="ChEBI" id="CHEBI:61402"/>
        <dbReference type="EC" id="3.6.1.73"/>
    </reaction>
</comment>
<comment type="cofactor">
    <cofactor evidence="11">
        <name>Mg(2+)</name>
        <dbReference type="ChEBI" id="CHEBI:18420"/>
    </cofactor>
    <cofactor evidence="11">
        <name>Mn(2+)</name>
        <dbReference type="ChEBI" id="CHEBI:29035"/>
    </cofactor>
    <text evidence="11">Binds 1 divalent metal cation per subunit; can use either Mg(2+) or Mn(2+).</text>
</comment>
<dbReference type="PANTHER" id="PTHR34699">
    <property type="match status" value="1"/>
</dbReference>
<dbReference type="InterPro" id="IPR050299">
    <property type="entry name" value="YjjX_NTPase"/>
</dbReference>
<dbReference type="EMBL" id="JAHCMY010000002">
    <property type="protein sequence ID" value="MBS9523342.1"/>
    <property type="molecule type" value="Genomic_DNA"/>
</dbReference>
<comment type="function">
    <text evidence="11">Phosphatase that hydrolyzes non-canonical purine nucleotides such as XTP and ITP to their respective diphosphate derivatives. Probably excludes non-canonical purines from DNA/RNA precursor pool, thus preventing their incorporation into DNA/RNA and avoiding chromosomal lesions.</text>
</comment>
<keyword evidence="4 11" id="KW-0378">Hydrolase</keyword>
<dbReference type="Proteomes" id="UP001319104">
    <property type="component" value="Unassembled WGS sequence"/>
</dbReference>
<dbReference type="InterPro" id="IPR026533">
    <property type="entry name" value="NTPase/PRRC1"/>
</dbReference>
<reference evidence="13 14" key="1">
    <citation type="submission" date="2021-05" db="EMBL/GenBank/DDBJ databases">
        <authorList>
            <person name="Zhang Z.D."/>
            <person name="Osman G."/>
        </authorList>
    </citation>
    <scope>NUCLEOTIDE SEQUENCE [LARGE SCALE GENOMIC DNA]</scope>
    <source>
        <strain evidence="13 14">KCTC 32217</strain>
    </source>
</reference>
<dbReference type="HAMAP" id="MF_00648">
    <property type="entry name" value="Non_canon_purine_NTPase_YjjX"/>
    <property type="match status" value="1"/>
</dbReference>
<feature type="binding site" evidence="11">
    <location>
        <position position="81"/>
    </location>
    <ligand>
        <name>Mg(2+)</name>
        <dbReference type="ChEBI" id="CHEBI:18420"/>
    </ligand>
</feature>
<evidence type="ECO:0000256" key="2">
    <source>
        <dbReference type="ARBA" id="ARBA00022723"/>
    </source>
</evidence>
<dbReference type="Gene3D" id="3.90.950.10">
    <property type="match status" value="1"/>
</dbReference>
<gene>
    <name evidence="13" type="primary">yjjX</name>
    <name evidence="13" type="ORF">KI659_04850</name>
</gene>
<keyword evidence="3 11" id="KW-0547">Nucleotide-binding</keyword>
<evidence type="ECO:0000256" key="1">
    <source>
        <dbReference type="ARBA" id="ARBA00001936"/>
    </source>
</evidence>
<dbReference type="GO" id="GO:0046872">
    <property type="term" value="F:metal ion binding"/>
    <property type="evidence" value="ECO:0007669"/>
    <property type="project" value="UniProtKB-KW"/>
</dbReference>
<evidence type="ECO:0000256" key="4">
    <source>
        <dbReference type="ARBA" id="ARBA00022801"/>
    </source>
</evidence>
<evidence type="ECO:0000256" key="9">
    <source>
        <dbReference type="ARBA" id="ARBA00048781"/>
    </source>
</evidence>
<comment type="caution">
    <text evidence="11">Lacks conserved residue(s) required for the propagation of feature annotation.</text>
</comment>
<dbReference type="NCBIfam" id="TIGR00258">
    <property type="entry name" value="inosine/xanthosine triphosphatase"/>
    <property type="match status" value="1"/>
</dbReference>
<dbReference type="PANTHER" id="PTHR34699:SF2">
    <property type="entry name" value="NON-CANONICAL PURINE NTP PHOSPHATASE_PRRC1 DOMAIN-CONTAINING PROTEIN"/>
    <property type="match status" value="1"/>
</dbReference>
<evidence type="ECO:0000256" key="7">
    <source>
        <dbReference type="ARBA" id="ARBA00023211"/>
    </source>
</evidence>
<dbReference type="GO" id="GO:0006772">
    <property type="term" value="P:thiamine metabolic process"/>
    <property type="evidence" value="ECO:0007669"/>
    <property type="project" value="TreeGrafter"/>
</dbReference>
<dbReference type="SUPFAM" id="SSF52972">
    <property type="entry name" value="ITPase-like"/>
    <property type="match status" value="1"/>
</dbReference>
<dbReference type="InterPro" id="IPR002786">
    <property type="entry name" value="Non_canon_purine_NTPase"/>
</dbReference>
<evidence type="ECO:0000256" key="3">
    <source>
        <dbReference type="ARBA" id="ARBA00022741"/>
    </source>
</evidence>
<keyword evidence="6 11" id="KW-0546">Nucleotide metabolism</keyword>
<feature type="domain" description="Non-canonical purine NTP phosphatase/PRRC1" evidence="12">
    <location>
        <begin position="21"/>
        <end position="184"/>
    </location>
</feature>
<evidence type="ECO:0000313" key="13">
    <source>
        <dbReference type="EMBL" id="MBS9523342.1"/>
    </source>
</evidence>
<evidence type="ECO:0000259" key="12">
    <source>
        <dbReference type="Pfam" id="PF01931"/>
    </source>
</evidence>
<evidence type="ECO:0000256" key="5">
    <source>
        <dbReference type="ARBA" id="ARBA00022842"/>
    </source>
</evidence>
<comment type="subunit">
    <text evidence="11">Homodimer.</text>
</comment>
<keyword evidence="2 11" id="KW-0479">Metal-binding</keyword>
<keyword evidence="7 11" id="KW-0464">Manganese</keyword>
<dbReference type="NCBIfam" id="NF003459">
    <property type="entry name" value="PRK05074.1"/>
    <property type="match status" value="1"/>
</dbReference>
<organism evidence="13 14">
    <name type="scientific">Litoribacter ruber</name>
    <dbReference type="NCBI Taxonomy" id="702568"/>
    <lineage>
        <taxon>Bacteria</taxon>
        <taxon>Pseudomonadati</taxon>
        <taxon>Bacteroidota</taxon>
        <taxon>Cytophagia</taxon>
        <taxon>Cytophagales</taxon>
        <taxon>Cyclobacteriaceae</taxon>
        <taxon>Litoribacter</taxon>
    </lineage>
</organism>
<dbReference type="AlphaFoldDB" id="A0AAP2G118"/>
<evidence type="ECO:0000256" key="8">
    <source>
        <dbReference type="ARBA" id="ARBA00048174"/>
    </source>
</evidence>
<dbReference type="InterPro" id="IPR029001">
    <property type="entry name" value="ITPase-like_fam"/>
</dbReference>
<comment type="cofactor">
    <cofactor evidence="1">
        <name>Mn(2+)</name>
        <dbReference type="ChEBI" id="CHEBI:29035"/>
    </cofactor>
</comment>
<feature type="binding site" evidence="11">
    <location>
        <begin position="81"/>
        <end position="82"/>
    </location>
    <ligand>
        <name>substrate</name>
    </ligand>
</feature>
<dbReference type="GO" id="GO:0103023">
    <property type="term" value="F:ITPase activity"/>
    <property type="evidence" value="ECO:0007669"/>
    <property type="project" value="UniProtKB-EC"/>
</dbReference>
<evidence type="ECO:0000256" key="6">
    <source>
        <dbReference type="ARBA" id="ARBA00023080"/>
    </source>
</evidence>
<dbReference type="GO" id="GO:0009117">
    <property type="term" value="P:nucleotide metabolic process"/>
    <property type="evidence" value="ECO:0007669"/>
    <property type="project" value="UniProtKB-KW"/>
</dbReference>
<accession>A0AAP2G118</accession>
<comment type="caution">
    <text evidence="13">The sequence shown here is derived from an EMBL/GenBank/DDBJ whole genome shotgun (WGS) entry which is preliminary data.</text>
</comment>
<protein>
    <recommendedName>
        <fullName evidence="11">Probable inosine/xanthosine triphosphatase</fullName>
        <shortName evidence="11">ITPase/XTPase</shortName>
        <ecNumber evidence="11">3.6.1.73</ecNumber>
    </recommendedName>
    <alternativeName>
        <fullName evidence="11">Non-canonical purine NTP phosphatase</fullName>
    </alternativeName>
    <alternativeName>
        <fullName evidence="11">Non-standard purine NTP phosphatase</fullName>
    </alternativeName>
    <alternativeName>
        <fullName evidence="11">Nucleoside-triphosphate phosphatase</fullName>
        <shortName evidence="11">NTPase</shortName>
    </alternativeName>
</protein>
<dbReference type="GO" id="GO:0000166">
    <property type="term" value="F:nucleotide binding"/>
    <property type="evidence" value="ECO:0007669"/>
    <property type="project" value="UniProtKB-KW"/>
</dbReference>
<dbReference type="EC" id="3.6.1.73" evidence="11"/>
<evidence type="ECO:0000256" key="11">
    <source>
        <dbReference type="HAMAP-Rule" id="MF_00648"/>
    </source>
</evidence>
<evidence type="ECO:0000313" key="14">
    <source>
        <dbReference type="Proteomes" id="UP001319104"/>
    </source>
</evidence>
<dbReference type="FunFam" id="3.90.950.10:FF:000002">
    <property type="entry name" value="Inosine/xanthosine triphosphatase"/>
    <property type="match status" value="1"/>
</dbReference>
<dbReference type="RefSeq" id="WP_213944239.1">
    <property type="nucleotide sequence ID" value="NZ_JAHBGI010000011.1"/>
</dbReference>
<sequence>MSFPKRENLQKKKRQLLIIVGSRNPVKINSTDAAFHQCFEDSFIVQGINVTSDVADQPVGDAETLQGALNRAENAKNAFPEADFWLGIEGGVDEDRHGMNAFAWVVVLDKADKIGKAKTSTFYLPEVISKLVKGGMELGKADDSFFNRENSKETDGAVGILTNGAVNRKTYYEQAIILALVPFMNAKIY</sequence>
<name>A0AAP2G118_9BACT</name>
<comment type="catalytic activity">
    <reaction evidence="9 11">
        <text>XTP + H2O = XDP + phosphate + H(+)</text>
        <dbReference type="Rhea" id="RHEA:28406"/>
        <dbReference type="ChEBI" id="CHEBI:15377"/>
        <dbReference type="ChEBI" id="CHEBI:15378"/>
        <dbReference type="ChEBI" id="CHEBI:43474"/>
        <dbReference type="ChEBI" id="CHEBI:59884"/>
        <dbReference type="ChEBI" id="CHEBI:61314"/>
        <dbReference type="EC" id="3.6.1.73"/>
    </reaction>
</comment>
<proteinExistence type="inferred from homology"/>
<comment type="similarity">
    <text evidence="10 11">Belongs to the YjjX NTPase family.</text>
</comment>